<dbReference type="InterPro" id="IPR019794">
    <property type="entry name" value="Peroxidases_AS"/>
</dbReference>
<evidence type="ECO:0000256" key="12">
    <source>
        <dbReference type="PIRSR" id="PIRSR600823-1"/>
    </source>
</evidence>
<dbReference type="PANTHER" id="PTHR31388:SF5">
    <property type="entry name" value="PEROXIDASE"/>
    <property type="match status" value="1"/>
</dbReference>
<keyword evidence="11" id="KW-0325">Glycoprotein</keyword>
<protein>
    <recommendedName>
        <fullName evidence="3 17">Peroxidase</fullName>
        <ecNumber evidence="3 17">1.11.1.7</ecNumber>
    </recommendedName>
</protein>
<keyword evidence="8 17" id="KW-0560">Oxidoreductase</keyword>
<dbReference type="GO" id="GO:0005576">
    <property type="term" value="C:extracellular region"/>
    <property type="evidence" value="ECO:0007669"/>
    <property type="project" value="UniProtKB-SubCell"/>
</dbReference>
<organism evidence="19 20">
    <name type="scientific">Taxus chinensis</name>
    <name type="common">Chinese yew</name>
    <name type="synonym">Taxus wallichiana var. chinensis</name>
    <dbReference type="NCBI Taxonomy" id="29808"/>
    <lineage>
        <taxon>Eukaryota</taxon>
        <taxon>Viridiplantae</taxon>
        <taxon>Streptophyta</taxon>
        <taxon>Embryophyta</taxon>
        <taxon>Tracheophyta</taxon>
        <taxon>Spermatophyta</taxon>
        <taxon>Pinopsida</taxon>
        <taxon>Pinidae</taxon>
        <taxon>Conifers II</taxon>
        <taxon>Cupressales</taxon>
        <taxon>Taxaceae</taxon>
        <taxon>Taxus</taxon>
    </lineage>
</organism>
<dbReference type="GO" id="GO:0140825">
    <property type="term" value="F:lactoperoxidase activity"/>
    <property type="evidence" value="ECO:0007669"/>
    <property type="project" value="UniProtKB-EC"/>
</dbReference>
<accession>A0AA38G232</accession>
<dbReference type="GO" id="GO:0046872">
    <property type="term" value="F:metal ion binding"/>
    <property type="evidence" value="ECO:0007669"/>
    <property type="project" value="UniProtKB-UniRule"/>
</dbReference>
<feature type="binding site" evidence="14">
    <location>
        <position position="141"/>
    </location>
    <ligand>
        <name>Ca(2+)</name>
        <dbReference type="ChEBI" id="CHEBI:29108"/>
        <label>1</label>
    </ligand>
</feature>
<evidence type="ECO:0000256" key="5">
    <source>
        <dbReference type="ARBA" id="ARBA00022617"/>
    </source>
</evidence>
<keyword evidence="7 14" id="KW-0106">Calcium</keyword>
<keyword evidence="9 14" id="KW-0408">Iron</keyword>
<feature type="binding site" evidence="14">
    <location>
        <position position="155"/>
    </location>
    <ligand>
        <name>Ca(2+)</name>
        <dbReference type="ChEBI" id="CHEBI:29108"/>
        <label>1</label>
    </ligand>
</feature>
<evidence type="ECO:0000256" key="3">
    <source>
        <dbReference type="ARBA" id="ARBA00012313"/>
    </source>
</evidence>
<feature type="binding site" evidence="14">
    <location>
        <position position="139"/>
    </location>
    <ligand>
        <name>Ca(2+)</name>
        <dbReference type="ChEBI" id="CHEBI:29108"/>
        <label>1</label>
    </ligand>
</feature>
<reference evidence="19 20" key="1">
    <citation type="journal article" date="2021" name="Nat. Plants">
        <title>The Taxus genome provides insights into paclitaxel biosynthesis.</title>
        <authorList>
            <person name="Xiong X."/>
            <person name="Gou J."/>
            <person name="Liao Q."/>
            <person name="Li Y."/>
            <person name="Zhou Q."/>
            <person name="Bi G."/>
            <person name="Li C."/>
            <person name="Du R."/>
            <person name="Wang X."/>
            <person name="Sun T."/>
            <person name="Guo L."/>
            <person name="Liang H."/>
            <person name="Lu P."/>
            <person name="Wu Y."/>
            <person name="Zhang Z."/>
            <person name="Ro D.K."/>
            <person name="Shang Y."/>
            <person name="Huang S."/>
            <person name="Yan J."/>
        </authorList>
    </citation>
    <scope>NUCLEOTIDE SEQUENCE [LARGE SCALE GENOMIC DNA]</scope>
    <source>
        <strain evidence="19">Ta-2019</strain>
    </source>
</reference>
<evidence type="ECO:0000256" key="11">
    <source>
        <dbReference type="ARBA" id="ARBA00023180"/>
    </source>
</evidence>
<feature type="binding site" evidence="14">
    <location>
        <position position="143"/>
    </location>
    <ligand>
        <name>Ca(2+)</name>
        <dbReference type="ChEBI" id="CHEBI:29108"/>
        <label>1</label>
    </ligand>
</feature>
<feature type="binding site" evidence="14">
    <location>
        <position position="298"/>
    </location>
    <ligand>
        <name>Ca(2+)</name>
        <dbReference type="ChEBI" id="CHEBI:29108"/>
        <label>2</label>
    </ligand>
</feature>
<dbReference type="InterPro" id="IPR010255">
    <property type="entry name" value="Haem_peroxidase_sf"/>
</dbReference>
<dbReference type="FunFam" id="1.10.420.10:FF:000006">
    <property type="entry name" value="Peroxidase"/>
    <property type="match status" value="1"/>
</dbReference>
<feature type="active site" description="Proton acceptor" evidence="12">
    <location>
        <position position="133"/>
    </location>
</feature>
<dbReference type="InterPro" id="IPR019793">
    <property type="entry name" value="Peroxidases_heam-ligand_BS"/>
</dbReference>
<evidence type="ECO:0000256" key="17">
    <source>
        <dbReference type="RuleBase" id="RU362060"/>
    </source>
</evidence>
<evidence type="ECO:0000313" key="19">
    <source>
        <dbReference type="EMBL" id="KAH9314547.1"/>
    </source>
</evidence>
<keyword evidence="17" id="KW-0964">Secreted</keyword>
<feature type="binding site" evidence="14">
    <location>
        <position position="290"/>
    </location>
    <ligand>
        <name>Ca(2+)</name>
        <dbReference type="ChEBI" id="CHEBI:29108"/>
        <label>2</label>
    </ligand>
</feature>
<dbReference type="PROSITE" id="PS00435">
    <property type="entry name" value="PEROXIDASE_1"/>
    <property type="match status" value="1"/>
</dbReference>
<evidence type="ECO:0000256" key="6">
    <source>
        <dbReference type="ARBA" id="ARBA00022723"/>
    </source>
</evidence>
<comment type="function">
    <text evidence="17">Removal of H(2)O(2), oxidation of toxic reductants, biosynthesis and degradation of lignin, suberization, auxin catabolism, response to environmental stresses such as wounding, pathogen attack and oxidative stress.</text>
</comment>
<evidence type="ECO:0000256" key="9">
    <source>
        <dbReference type="ARBA" id="ARBA00023004"/>
    </source>
</evidence>
<dbReference type="EMBL" id="JAHRHJ020000005">
    <property type="protein sequence ID" value="KAH9314547.1"/>
    <property type="molecule type" value="Genomic_DNA"/>
</dbReference>
<evidence type="ECO:0000256" key="7">
    <source>
        <dbReference type="ARBA" id="ARBA00022837"/>
    </source>
</evidence>
<dbReference type="GO" id="GO:0020037">
    <property type="term" value="F:heme binding"/>
    <property type="evidence" value="ECO:0007669"/>
    <property type="project" value="UniProtKB-UniRule"/>
</dbReference>
<feature type="domain" description="Plant heme peroxidase family profile" evidence="18">
    <location>
        <begin position="92"/>
        <end position="346"/>
    </location>
</feature>
<dbReference type="SUPFAM" id="SSF48113">
    <property type="entry name" value="Heme-dependent peroxidases"/>
    <property type="match status" value="1"/>
</dbReference>
<comment type="cofactor">
    <cofactor evidence="14 17">
        <name>heme b</name>
        <dbReference type="ChEBI" id="CHEBI:60344"/>
    </cofactor>
    <text evidence="14 17">Binds 1 heme b (iron(II)-protoporphyrin IX) group per subunit.</text>
</comment>
<keyword evidence="10 16" id="KW-1015">Disulfide bond</keyword>
<dbReference type="GO" id="GO:0042744">
    <property type="term" value="P:hydrogen peroxide catabolic process"/>
    <property type="evidence" value="ECO:0007669"/>
    <property type="project" value="UniProtKB-KW"/>
</dbReference>
<name>A0AA38G232_TAXCH</name>
<dbReference type="Pfam" id="PF00141">
    <property type="entry name" value="peroxidase"/>
    <property type="match status" value="1"/>
</dbReference>
<evidence type="ECO:0000256" key="15">
    <source>
        <dbReference type="PIRSR" id="PIRSR600823-4"/>
    </source>
</evidence>
<dbReference type="CDD" id="cd00693">
    <property type="entry name" value="secretory_peroxidase"/>
    <property type="match status" value="1"/>
</dbReference>
<keyword evidence="17" id="KW-0376">Hydrogen peroxide</keyword>
<dbReference type="AlphaFoldDB" id="A0AA38G232"/>
<evidence type="ECO:0000256" key="14">
    <source>
        <dbReference type="PIRSR" id="PIRSR600823-3"/>
    </source>
</evidence>
<comment type="catalytic activity">
    <reaction evidence="1 17">
        <text>2 a phenolic donor + H2O2 = 2 a phenolic radical donor + 2 H2O</text>
        <dbReference type="Rhea" id="RHEA:56136"/>
        <dbReference type="ChEBI" id="CHEBI:15377"/>
        <dbReference type="ChEBI" id="CHEBI:16240"/>
        <dbReference type="ChEBI" id="CHEBI:139520"/>
        <dbReference type="ChEBI" id="CHEBI:139521"/>
        <dbReference type="EC" id="1.11.1.7"/>
    </reaction>
</comment>
<dbReference type="Proteomes" id="UP000824469">
    <property type="component" value="Unassembled WGS sequence"/>
</dbReference>
<keyword evidence="4 17" id="KW-0575">Peroxidase</keyword>
<sequence length="346" mass="36981">NRVVPVLVTLDLGTQVVNLLKDFTYGIEHEYILFSDHYSSGQSRLTKNVMLILYSSIPVSVCLVLKAAMASSKSSIACIVMVGLCWSAVNAQLSISFYRNTCPSVSTIVNAMIKQVVTNQPRMGASLLRLHFHDCFVNGCDGSVLLDDTPNFTGEKTAAPNANSLRGFDVIDNIKAQVGRACRGVLGGPAWPVTLGRRDSRTASLSGANSNLPAPSSNLTALISAFGAQGLSPRDMVALSGAHTIGQARCITFRGRAYNESNIDTAFAASLRAKCPSRTGAGDNNLSPLDVATPNFFDNNYYKNLISQKGLLHSDQVLFNGGSSNAQVTSYTTNQNGFFNDFSAAM</sequence>
<feature type="disulfide bond" evidence="16">
    <location>
        <begin position="250"/>
        <end position="275"/>
    </location>
</feature>
<dbReference type="PRINTS" id="PR00461">
    <property type="entry name" value="PLPEROXIDASE"/>
</dbReference>
<evidence type="ECO:0000256" key="1">
    <source>
        <dbReference type="ARBA" id="ARBA00000189"/>
    </source>
</evidence>
<evidence type="ECO:0000256" key="13">
    <source>
        <dbReference type="PIRSR" id="PIRSR600823-2"/>
    </source>
</evidence>
<keyword evidence="6 14" id="KW-0479">Metal-binding</keyword>
<feature type="disulfide bond" evidence="16">
    <location>
        <begin position="135"/>
        <end position="140"/>
    </location>
</feature>
<feature type="binding site" evidence="13">
    <location>
        <position position="213"/>
    </location>
    <ligand>
        <name>substrate</name>
    </ligand>
</feature>
<feature type="disulfide bond" evidence="16">
    <location>
        <begin position="102"/>
        <end position="182"/>
    </location>
</feature>
<dbReference type="PRINTS" id="PR00458">
    <property type="entry name" value="PEROXIDASE"/>
</dbReference>
<feature type="binding site" evidence="14">
    <location>
        <position position="134"/>
    </location>
    <ligand>
        <name>Ca(2+)</name>
        <dbReference type="ChEBI" id="CHEBI:29108"/>
        <label>1</label>
    </ligand>
</feature>
<evidence type="ECO:0000256" key="16">
    <source>
        <dbReference type="PIRSR" id="PIRSR600823-5"/>
    </source>
</evidence>
<evidence type="ECO:0000259" key="18">
    <source>
        <dbReference type="PROSITE" id="PS50873"/>
    </source>
</evidence>
<feature type="non-terminal residue" evidence="19">
    <location>
        <position position="346"/>
    </location>
</feature>
<keyword evidence="5 17" id="KW-0349">Heme</keyword>
<dbReference type="GO" id="GO:0006979">
    <property type="term" value="P:response to oxidative stress"/>
    <property type="evidence" value="ECO:0007669"/>
    <property type="project" value="UniProtKB-UniRule"/>
</dbReference>
<proteinExistence type="inferred from homology"/>
<comment type="similarity">
    <text evidence="17">Belongs to the peroxidase family. Classical plant (class III) peroxidase subfamily.</text>
</comment>
<dbReference type="PROSITE" id="PS50873">
    <property type="entry name" value="PEROXIDASE_4"/>
    <property type="match status" value="1"/>
</dbReference>
<feature type="binding site" evidence="14">
    <location>
        <position position="293"/>
    </location>
    <ligand>
        <name>Ca(2+)</name>
        <dbReference type="ChEBI" id="CHEBI:29108"/>
        <label>2</label>
    </ligand>
</feature>
<comment type="subcellular location">
    <subcellularLocation>
        <location evidence="17">Secreted</location>
    </subcellularLocation>
</comment>
<evidence type="ECO:0000256" key="10">
    <source>
        <dbReference type="ARBA" id="ARBA00023157"/>
    </source>
</evidence>
<comment type="caution">
    <text evidence="19">The sequence shown here is derived from an EMBL/GenBank/DDBJ whole genome shotgun (WGS) entry which is preliminary data.</text>
</comment>
<dbReference type="InterPro" id="IPR000823">
    <property type="entry name" value="Peroxidase_pln"/>
</dbReference>
<feature type="binding site" evidence="14">
    <location>
        <position position="137"/>
    </location>
    <ligand>
        <name>Ca(2+)</name>
        <dbReference type="ChEBI" id="CHEBI:29108"/>
        <label>1</label>
    </ligand>
</feature>
<keyword evidence="20" id="KW-1185">Reference proteome</keyword>
<feature type="site" description="Transition state stabilizer" evidence="15">
    <location>
        <position position="129"/>
    </location>
</feature>
<feature type="non-terminal residue" evidence="19">
    <location>
        <position position="1"/>
    </location>
</feature>
<evidence type="ECO:0000256" key="2">
    <source>
        <dbReference type="ARBA" id="ARBA00006873"/>
    </source>
</evidence>
<evidence type="ECO:0000256" key="4">
    <source>
        <dbReference type="ARBA" id="ARBA00022559"/>
    </source>
</evidence>
<evidence type="ECO:0000256" key="8">
    <source>
        <dbReference type="ARBA" id="ARBA00023002"/>
    </source>
</evidence>
<feature type="binding site" evidence="14">
    <location>
        <position position="244"/>
    </location>
    <ligand>
        <name>Ca(2+)</name>
        <dbReference type="ChEBI" id="CHEBI:29108"/>
        <label>2</label>
    </ligand>
</feature>
<comment type="similarity">
    <text evidence="2">Belongs to the peroxidase family. Ascorbate peroxidase subfamily.</text>
</comment>
<dbReference type="Gene3D" id="1.10.520.10">
    <property type="match status" value="2"/>
</dbReference>
<dbReference type="PANTHER" id="PTHR31388">
    <property type="entry name" value="PEROXIDASE 72-RELATED"/>
    <property type="match status" value="1"/>
</dbReference>
<dbReference type="InterPro" id="IPR002016">
    <property type="entry name" value="Haem_peroxidase"/>
</dbReference>
<dbReference type="PROSITE" id="PS00436">
    <property type="entry name" value="PEROXIDASE_2"/>
    <property type="match status" value="1"/>
</dbReference>
<comment type="cofactor">
    <cofactor evidence="14 17">
        <name>Ca(2+)</name>
        <dbReference type="ChEBI" id="CHEBI:29108"/>
    </cofactor>
    <text evidence="14 17">Binds 2 calcium ions per subunit.</text>
</comment>
<dbReference type="InterPro" id="IPR033905">
    <property type="entry name" value="Secretory_peroxidase"/>
</dbReference>
<feature type="binding site" description="axial binding residue" evidence="14">
    <location>
        <position position="243"/>
    </location>
    <ligand>
        <name>heme b</name>
        <dbReference type="ChEBI" id="CHEBI:60344"/>
    </ligand>
    <ligandPart>
        <name>Fe</name>
        <dbReference type="ChEBI" id="CHEBI:18248"/>
    </ligandPart>
</feature>
<dbReference type="Gene3D" id="1.10.420.10">
    <property type="entry name" value="Peroxidase, domain 2"/>
    <property type="match status" value="1"/>
</dbReference>
<dbReference type="EC" id="1.11.1.7" evidence="3 17"/>
<gene>
    <name evidence="19" type="ORF">KI387_023174</name>
</gene>
<evidence type="ECO:0000313" key="20">
    <source>
        <dbReference type="Proteomes" id="UP000824469"/>
    </source>
</evidence>